<proteinExistence type="predicted"/>
<feature type="region of interest" description="Disordered" evidence="1">
    <location>
        <begin position="95"/>
        <end position="134"/>
    </location>
</feature>
<feature type="non-terminal residue" evidence="2">
    <location>
        <position position="1"/>
    </location>
</feature>
<dbReference type="AlphaFoldDB" id="A0A0B6YL47"/>
<evidence type="ECO:0000256" key="1">
    <source>
        <dbReference type="SAM" id="MobiDB-lite"/>
    </source>
</evidence>
<protein>
    <submittedName>
        <fullName evidence="2">Uncharacterized protein</fullName>
    </submittedName>
</protein>
<organism evidence="2">
    <name type="scientific">Arion vulgaris</name>
    <dbReference type="NCBI Taxonomy" id="1028688"/>
    <lineage>
        <taxon>Eukaryota</taxon>
        <taxon>Metazoa</taxon>
        <taxon>Spiralia</taxon>
        <taxon>Lophotrochozoa</taxon>
        <taxon>Mollusca</taxon>
        <taxon>Gastropoda</taxon>
        <taxon>Heterobranchia</taxon>
        <taxon>Euthyneura</taxon>
        <taxon>Panpulmonata</taxon>
        <taxon>Eupulmonata</taxon>
        <taxon>Stylommatophora</taxon>
        <taxon>Helicina</taxon>
        <taxon>Arionoidea</taxon>
        <taxon>Arionidae</taxon>
        <taxon>Arion</taxon>
    </lineage>
</organism>
<evidence type="ECO:0000313" key="2">
    <source>
        <dbReference type="EMBL" id="CEK56240.1"/>
    </source>
</evidence>
<sequence>KSSLANRSPSSSWSSSLSANIHSSSICGLHTCGIGGGWGIGASSDETNTDRCDRVKSESSILKELDTPKLERKREKKDVVCDVDIEICNEEHRTSIESDHKRYSSGDKRDLSSGYISQNSKGENKQICQTVTSL</sequence>
<feature type="compositionally biased region" description="Polar residues" evidence="1">
    <location>
        <begin position="114"/>
        <end position="134"/>
    </location>
</feature>
<reference evidence="2" key="1">
    <citation type="submission" date="2014-12" db="EMBL/GenBank/DDBJ databases">
        <title>Insight into the proteome of Arion vulgaris.</title>
        <authorList>
            <person name="Aradska J."/>
            <person name="Bulat T."/>
            <person name="Smidak R."/>
            <person name="Sarate P."/>
            <person name="Gangsoo J."/>
            <person name="Sialana F."/>
            <person name="Bilban M."/>
            <person name="Lubec G."/>
        </authorList>
    </citation>
    <scope>NUCLEOTIDE SEQUENCE</scope>
    <source>
        <tissue evidence="2">Skin</tissue>
    </source>
</reference>
<dbReference type="EMBL" id="HACG01009375">
    <property type="protein sequence ID" value="CEK56240.1"/>
    <property type="molecule type" value="Transcribed_RNA"/>
</dbReference>
<accession>A0A0B6YL47</accession>
<gene>
    <name evidence="2" type="primary">ORF27157</name>
</gene>
<feature type="compositionally biased region" description="Basic and acidic residues" evidence="1">
    <location>
        <begin position="95"/>
        <end position="111"/>
    </location>
</feature>
<name>A0A0B6YL47_9EUPU</name>